<evidence type="ECO:0000313" key="2">
    <source>
        <dbReference type="EMBL" id="KAL0635131.1"/>
    </source>
</evidence>
<feature type="region of interest" description="Disordered" evidence="1">
    <location>
        <begin position="378"/>
        <end position="472"/>
    </location>
</feature>
<organism evidence="2 3">
    <name type="scientific">Discina gigas</name>
    <dbReference type="NCBI Taxonomy" id="1032678"/>
    <lineage>
        <taxon>Eukaryota</taxon>
        <taxon>Fungi</taxon>
        <taxon>Dikarya</taxon>
        <taxon>Ascomycota</taxon>
        <taxon>Pezizomycotina</taxon>
        <taxon>Pezizomycetes</taxon>
        <taxon>Pezizales</taxon>
        <taxon>Discinaceae</taxon>
        <taxon>Discina</taxon>
    </lineage>
</organism>
<accession>A0ABR3GH08</accession>
<dbReference type="Pfam" id="PF12224">
    <property type="entry name" value="Amidoligase_2"/>
    <property type="match status" value="1"/>
</dbReference>
<reference evidence="2 3" key="1">
    <citation type="submission" date="2024-02" db="EMBL/GenBank/DDBJ databases">
        <title>Discinaceae phylogenomics.</title>
        <authorList>
            <person name="Dirks A.C."/>
            <person name="James T.Y."/>
        </authorList>
    </citation>
    <scope>NUCLEOTIDE SEQUENCE [LARGE SCALE GENOMIC DNA]</scope>
    <source>
        <strain evidence="2 3">ACD0624</strain>
    </source>
</reference>
<dbReference type="PANTHER" id="PTHR36847:SF1">
    <property type="entry name" value="AMIDOLIGASE ENZYME"/>
    <property type="match status" value="1"/>
</dbReference>
<keyword evidence="3" id="KW-1185">Reference proteome</keyword>
<sequence length="472" mass="53202">MPPLPDNSQKGEQTIITLGLELEFLLLNLRAEDDPHAIVRDALEGYGRAPFDTLGQIIPVRSPSLPEVRCDIRLDRVTWFPHGKYIQKTTRGFGRTAVQLSARYNRKHFNVMNEYGLDPLREVGVFGSVQEVVGGNGEVRKRASMEVSTPIMREGSWRRVVPNMLDSLWALGQSRLEIAFNKNTGLHVHVGRRGGWSVCQLKKILKAVVIFEEAMDAQHPASRVRRELDRGAVNILSNVGLMKIGHLSKLERVRYVDSRINSRTARTRAEGVMCLCILTNGHNKCTKYNFLPVRESGTVEFRQGIASLDRNQVGYWIVVVLDFVNAAITTTRKEFERWAVDTDDGQAHIIESFLAHGREYRLRSTSWSGDFEDELQEEADPKPSQVESLGVQPEENTSLLEENSVSSRKGKGVSVTVQKLRNNYEESGRGRNRRGKGESSKTGAQYHENIKLDEYPGLGLSQDRYGLGDRSQ</sequence>
<feature type="compositionally biased region" description="Low complexity" evidence="1">
    <location>
        <begin position="404"/>
        <end position="417"/>
    </location>
</feature>
<dbReference type="Proteomes" id="UP001447188">
    <property type="component" value="Unassembled WGS sequence"/>
</dbReference>
<feature type="compositionally biased region" description="Basic and acidic residues" evidence="1">
    <location>
        <begin position="422"/>
        <end position="439"/>
    </location>
</feature>
<dbReference type="EMBL" id="JBBBZM010000077">
    <property type="protein sequence ID" value="KAL0635131.1"/>
    <property type="molecule type" value="Genomic_DNA"/>
</dbReference>
<proteinExistence type="predicted"/>
<evidence type="ECO:0000256" key="1">
    <source>
        <dbReference type="SAM" id="MobiDB-lite"/>
    </source>
</evidence>
<comment type="caution">
    <text evidence="2">The sequence shown here is derived from an EMBL/GenBank/DDBJ whole genome shotgun (WGS) entry which is preliminary data.</text>
</comment>
<gene>
    <name evidence="2" type="ORF">Q9L58_005952</name>
</gene>
<name>A0ABR3GH08_9PEZI</name>
<feature type="compositionally biased region" description="Polar residues" evidence="1">
    <location>
        <begin position="394"/>
        <end position="403"/>
    </location>
</feature>
<protein>
    <submittedName>
        <fullName evidence="2">Uncharacterized protein</fullName>
    </submittedName>
</protein>
<dbReference type="InterPro" id="IPR022025">
    <property type="entry name" value="Amidoligase_2"/>
</dbReference>
<evidence type="ECO:0000313" key="3">
    <source>
        <dbReference type="Proteomes" id="UP001447188"/>
    </source>
</evidence>
<dbReference type="PANTHER" id="PTHR36847">
    <property type="entry name" value="AMIDOLIGASE ENZYME"/>
    <property type="match status" value="1"/>
</dbReference>